<evidence type="ECO:0000256" key="3">
    <source>
        <dbReference type="ARBA" id="ARBA00023008"/>
    </source>
</evidence>
<dbReference type="Pfam" id="PF07731">
    <property type="entry name" value="Cu-oxidase_2"/>
    <property type="match status" value="1"/>
</dbReference>
<feature type="domain" description="Plastocyanin-like" evidence="5">
    <location>
        <begin position="442"/>
        <end position="525"/>
    </location>
</feature>
<proteinExistence type="predicted"/>
<dbReference type="Pfam" id="PF00394">
    <property type="entry name" value="Cu-oxidase"/>
    <property type="match status" value="1"/>
</dbReference>
<dbReference type="Gene3D" id="2.60.40.420">
    <property type="entry name" value="Cupredoxins - blue copper proteins"/>
    <property type="match status" value="3"/>
</dbReference>
<dbReference type="CDD" id="cd13861">
    <property type="entry name" value="CuRO_1_CumA_like"/>
    <property type="match status" value="1"/>
</dbReference>
<protein>
    <submittedName>
        <fullName evidence="7">Oxidase</fullName>
    </submittedName>
</protein>
<feature type="domain" description="Plastocyanin-like" evidence="4">
    <location>
        <begin position="278"/>
        <end position="376"/>
    </location>
</feature>
<evidence type="ECO:0000256" key="2">
    <source>
        <dbReference type="ARBA" id="ARBA00023002"/>
    </source>
</evidence>
<dbReference type="AlphaFoldDB" id="A0A2A5J4B9"/>
<dbReference type="PROSITE" id="PS00079">
    <property type="entry name" value="MULTICOPPER_OXIDASE1"/>
    <property type="match status" value="1"/>
</dbReference>
<keyword evidence="3" id="KW-0186">Copper</keyword>
<keyword evidence="1" id="KW-0479">Metal-binding</keyword>
<dbReference type="Proteomes" id="UP000230886">
    <property type="component" value="Unassembled WGS sequence"/>
</dbReference>
<dbReference type="GO" id="GO:0005507">
    <property type="term" value="F:copper ion binding"/>
    <property type="evidence" value="ECO:0007669"/>
    <property type="project" value="InterPro"/>
</dbReference>
<dbReference type="PANTHER" id="PTHR11709">
    <property type="entry name" value="MULTI-COPPER OXIDASE"/>
    <property type="match status" value="1"/>
</dbReference>
<dbReference type="GO" id="GO:0016491">
    <property type="term" value="F:oxidoreductase activity"/>
    <property type="evidence" value="ECO:0007669"/>
    <property type="project" value="UniProtKB-KW"/>
</dbReference>
<dbReference type="InterPro" id="IPR006311">
    <property type="entry name" value="TAT_signal"/>
</dbReference>
<dbReference type="InterPro" id="IPR033138">
    <property type="entry name" value="Cu_oxidase_CS"/>
</dbReference>
<name>A0A2A5J4B9_RHOSG</name>
<keyword evidence="2" id="KW-0560">Oxidoreductase</keyword>
<dbReference type="RefSeq" id="WP_063315620.1">
    <property type="nucleotide sequence ID" value="NZ_CP092101.1"/>
</dbReference>
<dbReference type="InterPro" id="IPR001117">
    <property type="entry name" value="Cu-oxidase_2nd"/>
</dbReference>
<evidence type="ECO:0000313" key="8">
    <source>
        <dbReference type="Proteomes" id="UP000230886"/>
    </source>
</evidence>
<dbReference type="InterPro" id="IPR008972">
    <property type="entry name" value="Cupredoxin"/>
</dbReference>
<dbReference type="CDD" id="cd13896">
    <property type="entry name" value="CuRO_3_CopA"/>
    <property type="match status" value="1"/>
</dbReference>
<evidence type="ECO:0000256" key="1">
    <source>
        <dbReference type="ARBA" id="ARBA00022723"/>
    </source>
</evidence>
<dbReference type="Pfam" id="PF07732">
    <property type="entry name" value="Cu-oxidase_3"/>
    <property type="match status" value="1"/>
</dbReference>
<reference evidence="7 8" key="1">
    <citation type="submission" date="2017-07" db="EMBL/GenBank/DDBJ databases">
        <title>Draft sequence of Rhodococcus enclensis 23b-28.</title>
        <authorList>
            <person name="Besaury L."/>
            <person name="Sancelme M."/>
            <person name="Amato P."/>
            <person name="Lallement A."/>
            <person name="Delort A.-M."/>
        </authorList>
    </citation>
    <scope>NUCLEOTIDE SEQUENCE [LARGE SCALE GENOMIC DNA]</scope>
    <source>
        <strain evidence="7 8">23b-28</strain>
    </source>
</reference>
<evidence type="ECO:0000259" key="6">
    <source>
        <dbReference type="Pfam" id="PF07732"/>
    </source>
</evidence>
<dbReference type="PANTHER" id="PTHR11709:SF394">
    <property type="entry name" value="FI03373P-RELATED"/>
    <property type="match status" value="1"/>
</dbReference>
<organism evidence="7 8">
    <name type="scientific">Rhodococcus qingshengii</name>
    <dbReference type="NCBI Taxonomy" id="334542"/>
    <lineage>
        <taxon>Bacteria</taxon>
        <taxon>Bacillati</taxon>
        <taxon>Actinomycetota</taxon>
        <taxon>Actinomycetes</taxon>
        <taxon>Mycobacteriales</taxon>
        <taxon>Nocardiaceae</taxon>
        <taxon>Rhodococcus</taxon>
        <taxon>Rhodococcus erythropolis group</taxon>
    </lineage>
</organism>
<dbReference type="InterPro" id="IPR045087">
    <property type="entry name" value="Cu-oxidase_fam"/>
</dbReference>
<dbReference type="PROSITE" id="PS00080">
    <property type="entry name" value="MULTICOPPER_OXIDASE2"/>
    <property type="match status" value="1"/>
</dbReference>
<gene>
    <name evidence="7" type="ORF">CHR55_25995</name>
</gene>
<dbReference type="InterPro" id="IPR034279">
    <property type="entry name" value="CuRO_3_CopA"/>
</dbReference>
<dbReference type="InterPro" id="IPR002355">
    <property type="entry name" value="Cu_oxidase_Cu_BS"/>
</dbReference>
<feature type="domain" description="Plastocyanin-like" evidence="6">
    <location>
        <begin position="92"/>
        <end position="192"/>
    </location>
</feature>
<dbReference type="PROSITE" id="PS51318">
    <property type="entry name" value="TAT"/>
    <property type="match status" value="1"/>
</dbReference>
<sequence length="529" mass="55717">MSRPGSGVVMGRRRFLSLGALGAGALGLGAMGTIAGCSSTAASPTPTTDLDYILPTDPEVAAAESARAWNGTTAAFALAAGFSTVDLGGRLVDTWTYGGAAVAPELRLKSGDRVNVSVQNGLDAETTLHWHGIRIRNDMDGAAPTTQAPIGAGSSFEYNFIAPDPGTYWYHSHSGLQADRGLFGALIVEDPNDITGADVDAVLVLDDWLDGLGTTPDSVLMALNPAISGGHGGHGGGATTPAEHSEADMSVAQQLVSGGHGSSEPLGGMTQHIAYPLHLINGRPPNDPAVVTAAPGSTLRLRIINAAAETPYRFAVAGHEMTIVATDGYDVEPTPADTIIVGMAQRYDVLVTVKSGTWPVVAKVEGRDGYASTVLRSTDALALANPDVGGNLSELAGRLVTESELRPTESARLETKSPDRDYRIELIQAGDRYVWGMAGADAGKLVMKQGERVRITMKNASTMWHPMHTHGHTFAVPDYGGLRRDTVNVLPGTELAIEFDADNPGEWMFHCHNAYHFEAGMTANLRYVR</sequence>
<dbReference type="SUPFAM" id="SSF49503">
    <property type="entry name" value="Cupredoxins"/>
    <property type="match status" value="3"/>
</dbReference>
<dbReference type="EMBL" id="NOVD01000030">
    <property type="protein sequence ID" value="PCK24440.1"/>
    <property type="molecule type" value="Genomic_DNA"/>
</dbReference>
<evidence type="ECO:0000313" key="7">
    <source>
        <dbReference type="EMBL" id="PCK24440.1"/>
    </source>
</evidence>
<accession>A0A2A5J4B9</accession>
<dbReference type="InterPro" id="IPR011706">
    <property type="entry name" value="Cu-oxidase_C"/>
</dbReference>
<evidence type="ECO:0000259" key="4">
    <source>
        <dbReference type="Pfam" id="PF00394"/>
    </source>
</evidence>
<comment type="caution">
    <text evidence="7">The sequence shown here is derived from an EMBL/GenBank/DDBJ whole genome shotgun (WGS) entry which is preliminary data.</text>
</comment>
<evidence type="ECO:0000259" key="5">
    <source>
        <dbReference type="Pfam" id="PF07731"/>
    </source>
</evidence>
<dbReference type="InterPro" id="IPR011707">
    <property type="entry name" value="Cu-oxidase-like_N"/>
</dbReference>